<gene>
    <name evidence="1" type="ORF">MEDL_38667</name>
</gene>
<sequence length="164" mass="18450">MHRSAPEMLQDITEATKIPYNLTYTVYTDSTPEATRYRPNLYSVNASSRRATPKPNYSCTPIPAPEATRCRITLPIQCTPIPAPEATRYRITLTYTVYADPRRGGERARKLQDACRPNFCGVPVPTPEATRCRITNLSQCYTDPSSGNTDIIQLHRSQLRSLQA</sequence>
<evidence type="ECO:0000313" key="2">
    <source>
        <dbReference type="Proteomes" id="UP000683360"/>
    </source>
</evidence>
<keyword evidence="2" id="KW-1185">Reference proteome</keyword>
<organism evidence="1 2">
    <name type="scientific">Mytilus edulis</name>
    <name type="common">Blue mussel</name>
    <dbReference type="NCBI Taxonomy" id="6550"/>
    <lineage>
        <taxon>Eukaryota</taxon>
        <taxon>Metazoa</taxon>
        <taxon>Spiralia</taxon>
        <taxon>Lophotrochozoa</taxon>
        <taxon>Mollusca</taxon>
        <taxon>Bivalvia</taxon>
        <taxon>Autobranchia</taxon>
        <taxon>Pteriomorphia</taxon>
        <taxon>Mytilida</taxon>
        <taxon>Mytiloidea</taxon>
        <taxon>Mytilidae</taxon>
        <taxon>Mytilinae</taxon>
        <taxon>Mytilus</taxon>
    </lineage>
</organism>
<name>A0A8S3SW56_MYTED</name>
<dbReference type="AlphaFoldDB" id="A0A8S3SW56"/>
<dbReference type="Proteomes" id="UP000683360">
    <property type="component" value="Unassembled WGS sequence"/>
</dbReference>
<comment type="caution">
    <text evidence="1">The sequence shown here is derived from an EMBL/GenBank/DDBJ whole genome shotgun (WGS) entry which is preliminary data.</text>
</comment>
<reference evidence="1" key="1">
    <citation type="submission" date="2021-03" db="EMBL/GenBank/DDBJ databases">
        <authorList>
            <person name="Bekaert M."/>
        </authorList>
    </citation>
    <scope>NUCLEOTIDE SEQUENCE</scope>
</reference>
<protein>
    <submittedName>
        <fullName evidence="1">Uncharacterized protein</fullName>
    </submittedName>
</protein>
<accession>A0A8S3SW56</accession>
<dbReference type="EMBL" id="CAJPWZ010001851">
    <property type="protein sequence ID" value="CAG2225541.1"/>
    <property type="molecule type" value="Genomic_DNA"/>
</dbReference>
<proteinExistence type="predicted"/>
<evidence type="ECO:0000313" key="1">
    <source>
        <dbReference type="EMBL" id="CAG2225541.1"/>
    </source>
</evidence>